<dbReference type="AlphaFoldDB" id="A0AAD1ULT5"/>
<evidence type="ECO:0000256" key="1">
    <source>
        <dbReference type="SAM" id="Coils"/>
    </source>
</evidence>
<keyword evidence="1" id="KW-0175">Coiled coil</keyword>
<feature type="region of interest" description="Disordered" evidence="2">
    <location>
        <begin position="145"/>
        <end position="164"/>
    </location>
</feature>
<organism evidence="3 4">
    <name type="scientific">Euplotes crassus</name>
    <dbReference type="NCBI Taxonomy" id="5936"/>
    <lineage>
        <taxon>Eukaryota</taxon>
        <taxon>Sar</taxon>
        <taxon>Alveolata</taxon>
        <taxon>Ciliophora</taxon>
        <taxon>Intramacronucleata</taxon>
        <taxon>Spirotrichea</taxon>
        <taxon>Hypotrichia</taxon>
        <taxon>Euplotida</taxon>
        <taxon>Euplotidae</taxon>
        <taxon>Moneuplotes</taxon>
    </lineage>
</organism>
<dbReference type="EMBL" id="CAMPGE010012392">
    <property type="protein sequence ID" value="CAI2371159.1"/>
    <property type="molecule type" value="Genomic_DNA"/>
</dbReference>
<evidence type="ECO:0000313" key="4">
    <source>
        <dbReference type="Proteomes" id="UP001295684"/>
    </source>
</evidence>
<comment type="caution">
    <text evidence="3">The sequence shown here is derived from an EMBL/GenBank/DDBJ whole genome shotgun (WGS) entry which is preliminary data.</text>
</comment>
<evidence type="ECO:0000256" key="2">
    <source>
        <dbReference type="SAM" id="MobiDB-lite"/>
    </source>
</evidence>
<feature type="coiled-coil region" evidence="1">
    <location>
        <begin position="105"/>
        <end position="144"/>
    </location>
</feature>
<evidence type="ECO:0000313" key="3">
    <source>
        <dbReference type="EMBL" id="CAI2371159.1"/>
    </source>
</evidence>
<gene>
    <name evidence="3" type="ORF">ECRASSUSDP1_LOCUS12479</name>
</gene>
<keyword evidence="4" id="KW-1185">Reference proteome</keyword>
<sequence>MKEIQELIFDENLTESLLDEGVVPNKVPTLEKMILGTNLKILSCQRKEDYQNFTFSMDELAQNLSQNDPTRIVKVPVISKTQRERNWTNYKRSNRISCSETNKTRASLKEDIRSLLKVAAKLRLEDLENNQQKLKEISQAKLAKKSDDSKYVTMDDVEPFKKSE</sequence>
<proteinExistence type="predicted"/>
<name>A0AAD1ULT5_EUPCR</name>
<reference evidence="3" key="1">
    <citation type="submission" date="2023-07" db="EMBL/GenBank/DDBJ databases">
        <authorList>
            <consortium name="AG Swart"/>
            <person name="Singh M."/>
            <person name="Singh A."/>
            <person name="Seah K."/>
            <person name="Emmerich C."/>
        </authorList>
    </citation>
    <scope>NUCLEOTIDE SEQUENCE</scope>
    <source>
        <strain evidence="3">DP1</strain>
    </source>
</reference>
<protein>
    <submittedName>
        <fullName evidence="3">Uncharacterized protein</fullName>
    </submittedName>
</protein>
<dbReference type="Proteomes" id="UP001295684">
    <property type="component" value="Unassembled WGS sequence"/>
</dbReference>
<accession>A0AAD1ULT5</accession>